<evidence type="ECO:0000256" key="2">
    <source>
        <dbReference type="ARBA" id="ARBA00010617"/>
    </source>
</evidence>
<dbReference type="InterPro" id="IPR036396">
    <property type="entry name" value="Cyt_P450_sf"/>
</dbReference>
<keyword evidence="8" id="KW-1185">Reference proteome</keyword>
<keyword evidence="3" id="KW-0349">Heme</keyword>
<evidence type="ECO:0000256" key="4">
    <source>
        <dbReference type="ARBA" id="ARBA00022723"/>
    </source>
</evidence>
<dbReference type="PANTHER" id="PTHR24305">
    <property type="entry name" value="CYTOCHROME P450"/>
    <property type="match status" value="1"/>
</dbReference>
<dbReference type="Pfam" id="PF00067">
    <property type="entry name" value="p450"/>
    <property type="match status" value="1"/>
</dbReference>
<dbReference type="SUPFAM" id="SSF48264">
    <property type="entry name" value="Cytochrome P450"/>
    <property type="match status" value="1"/>
</dbReference>
<reference evidence="7 8" key="1">
    <citation type="submission" date="2024-02" db="EMBL/GenBank/DDBJ databases">
        <title>De novo assembly and annotation of 12 fungi associated with fruit tree decline syndrome in Ontario, Canada.</title>
        <authorList>
            <person name="Sulman M."/>
            <person name="Ellouze W."/>
            <person name="Ilyukhin E."/>
        </authorList>
    </citation>
    <scope>NUCLEOTIDE SEQUENCE [LARGE SCALE GENOMIC DNA]</scope>
    <source>
        <strain evidence="7 8">M169</strain>
    </source>
</reference>
<evidence type="ECO:0008006" key="9">
    <source>
        <dbReference type="Google" id="ProtNLM"/>
    </source>
</evidence>
<dbReference type="Gene3D" id="1.10.630.10">
    <property type="entry name" value="Cytochrome P450"/>
    <property type="match status" value="1"/>
</dbReference>
<feature type="signal peptide" evidence="6">
    <location>
        <begin position="1"/>
        <end position="25"/>
    </location>
</feature>
<dbReference type="Proteomes" id="UP001430848">
    <property type="component" value="Unassembled WGS sequence"/>
</dbReference>
<keyword evidence="5" id="KW-0408">Iron</keyword>
<evidence type="ECO:0000256" key="5">
    <source>
        <dbReference type="ARBA" id="ARBA00023004"/>
    </source>
</evidence>
<organism evidence="7 8">
    <name type="scientific">Diaporthe eres</name>
    <name type="common">Phomopsis oblonga</name>
    <dbReference type="NCBI Taxonomy" id="83184"/>
    <lineage>
        <taxon>Eukaryota</taxon>
        <taxon>Fungi</taxon>
        <taxon>Dikarya</taxon>
        <taxon>Ascomycota</taxon>
        <taxon>Pezizomycotina</taxon>
        <taxon>Sordariomycetes</taxon>
        <taxon>Sordariomycetidae</taxon>
        <taxon>Diaporthales</taxon>
        <taxon>Diaporthaceae</taxon>
        <taxon>Diaporthe</taxon>
        <taxon>Diaporthe eres species complex</taxon>
    </lineage>
</organism>
<dbReference type="CDD" id="cd00302">
    <property type="entry name" value="cytochrome_P450"/>
    <property type="match status" value="1"/>
</dbReference>
<sequence length="503" mass="57251">MAATTLILAAAALVILSLLVKSVLSTLRAIRSPLRDIPGPWYAPLTTIHLKWGFSTGEIWKTVEKAHSNYGSIVRLGPRQIWVSDKDALKQILVKVDLPKVAMYSEISRDKLSPGLFGEIRYEPHKRLKRFLSPAFTVNYIDNLESFFQHTVRALLSKYQNEIDHNLQLAKPTGFQVDLMDDLHNVALDIMGECSFGKGFGQTNPDQTEVENGVDEKVWKSIPRSIFDGLAKRYRTVYVKKFFRQLGWDIKFDWPAEMITAIDAVVRRRSAKAGKGGGGDVERQDLLQHMIDEGRKPDTGTVMTSRDIIDQMAEVLLAGSETTSGTIACLFLELARNPAVRAKLLASLPPRAVMDEDIITSKTVRTDPRYEYLEACIKENLRMHPIASEMGRRTGGEWVEIMGYRLPPHTVVSASYRALHLNEEHWPQAQRFWPERWLPEGKREGAPAPDFAWAEMRMVAANIFSRFDVIEVPDQNIDFRQYITMQFASGHWQVKLKPRQLKF</sequence>
<name>A0ABR1PHU2_DIAER</name>
<evidence type="ECO:0000313" key="8">
    <source>
        <dbReference type="Proteomes" id="UP001430848"/>
    </source>
</evidence>
<comment type="cofactor">
    <cofactor evidence="1">
        <name>heme</name>
        <dbReference type="ChEBI" id="CHEBI:30413"/>
    </cofactor>
</comment>
<gene>
    <name evidence="7" type="ORF">SLS63_002919</name>
</gene>
<dbReference type="PANTHER" id="PTHR24305:SF232">
    <property type="entry name" value="P450, PUTATIVE (EUROFUNG)-RELATED"/>
    <property type="match status" value="1"/>
</dbReference>
<comment type="similarity">
    <text evidence="2">Belongs to the cytochrome P450 family.</text>
</comment>
<proteinExistence type="inferred from homology"/>
<keyword evidence="6" id="KW-0732">Signal</keyword>
<dbReference type="InterPro" id="IPR001128">
    <property type="entry name" value="Cyt_P450"/>
</dbReference>
<dbReference type="InterPro" id="IPR050121">
    <property type="entry name" value="Cytochrome_P450_monoxygenase"/>
</dbReference>
<comment type="caution">
    <text evidence="7">The sequence shown here is derived from an EMBL/GenBank/DDBJ whole genome shotgun (WGS) entry which is preliminary data.</text>
</comment>
<evidence type="ECO:0000256" key="3">
    <source>
        <dbReference type="ARBA" id="ARBA00022617"/>
    </source>
</evidence>
<accession>A0ABR1PHU2</accession>
<dbReference type="EMBL" id="JAKNSF020000008">
    <property type="protein sequence ID" value="KAK7737128.1"/>
    <property type="molecule type" value="Genomic_DNA"/>
</dbReference>
<feature type="chain" id="PRO_5046026810" description="Cytochrome P450" evidence="6">
    <location>
        <begin position="26"/>
        <end position="503"/>
    </location>
</feature>
<evidence type="ECO:0000313" key="7">
    <source>
        <dbReference type="EMBL" id="KAK7737128.1"/>
    </source>
</evidence>
<keyword evidence="4" id="KW-0479">Metal-binding</keyword>
<evidence type="ECO:0000256" key="1">
    <source>
        <dbReference type="ARBA" id="ARBA00001971"/>
    </source>
</evidence>
<protein>
    <recommendedName>
        <fullName evidence="9">Cytochrome P450</fullName>
    </recommendedName>
</protein>
<evidence type="ECO:0000256" key="6">
    <source>
        <dbReference type="SAM" id="SignalP"/>
    </source>
</evidence>